<evidence type="ECO:0000256" key="1">
    <source>
        <dbReference type="ARBA" id="ARBA00001031"/>
    </source>
</evidence>
<dbReference type="SUPFAM" id="SSF53697">
    <property type="entry name" value="SIS domain"/>
    <property type="match status" value="1"/>
</dbReference>
<name>U7UXV6_9FUSO</name>
<dbReference type="InterPro" id="IPR001347">
    <property type="entry name" value="SIS_dom"/>
</dbReference>
<dbReference type="NCBIfam" id="TIGR01135">
    <property type="entry name" value="glmS"/>
    <property type="match status" value="1"/>
</dbReference>
<dbReference type="CDD" id="cd05009">
    <property type="entry name" value="SIS_GlmS_GlmD_2"/>
    <property type="match status" value="1"/>
</dbReference>
<dbReference type="AlphaFoldDB" id="U7UXV6"/>
<dbReference type="GO" id="GO:0006002">
    <property type="term" value="P:fructose 6-phosphate metabolic process"/>
    <property type="evidence" value="ECO:0007669"/>
    <property type="project" value="TreeGrafter"/>
</dbReference>
<evidence type="ECO:0000256" key="10">
    <source>
        <dbReference type="HAMAP-Rule" id="MF_00164"/>
    </source>
</evidence>
<feature type="active site" description="For Fru-6P isomerization activity" evidence="10">
    <location>
        <position position="601"/>
    </location>
</feature>
<dbReference type="PATRIC" id="fig|1319815.3.peg.2696"/>
<evidence type="ECO:0000256" key="2">
    <source>
        <dbReference type="ARBA" id="ARBA00004496"/>
    </source>
</evidence>
<dbReference type="FunFam" id="3.60.20.10:FF:000006">
    <property type="entry name" value="Glutamine--fructose-6-phosphate aminotransferase [isomerizing]"/>
    <property type="match status" value="1"/>
</dbReference>
<dbReference type="GO" id="GO:0005975">
    <property type="term" value="P:carbohydrate metabolic process"/>
    <property type="evidence" value="ECO:0007669"/>
    <property type="project" value="UniProtKB-UniRule"/>
</dbReference>
<dbReference type="Pfam" id="PF13522">
    <property type="entry name" value="GATase_6"/>
    <property type="match status" value="1"/>
</dbReference>
<proteinExistence type="inferred from homology"/>
<dbReference type="GO" id="GO:0097367">
    <property type="term" value="F:carbohydrate derivative binding"/>
    <property type="evidence" value="ECO:0007669"/>
    <property type="project" value="InterPro"/>
</dbReference>
<dbReference type="Proteomes" id="UP000017081">
    <property type="component" value="Unassembled WGS sequence"/>
</dbReference>
<dbReference type="NCBIfam" id="NF001484">
    <property type="entry name" value="PRK00331.1"/>
    <property type="match status" value="1"/>
</dbReference>
<dbReference type="FunFam" id="3.40.50.10490:FF:000001">
    <property type="entry name" value="Glutamine--fructose-6-phosphate aminotransferase [isomerizing]"/>
    <property type="match status" value="1"/>
</dbReference>
<keyword evidence="6 10" id="KW-0032">Aminotransferase</keyword>
<evidence type="ECO:0000259" key="12">
    <source>
        <dbReference type="PROSITE" id="PS51464"/>
    </source>
</evidence>
<dbReference type="STRING" id="1319815.HMPREF0202_02834"/>
<feature type="domain" description="SIS" evidence="12">
    <location>
        <begin position="283"/>
        <end position="422"/>
    </location>
</feature>
<feature type="initiator methionine" description="Removed" evidence="10">
    <location>
        <position position="1"/>
    </location>
</feature>
<gene>
    <name evidence="10" type="primary">glmS</name>
    <name evidence="13" type="ORF">HMPREF0202_02834</name>
</gene>
<dbReference type="InterPro" id="IPR017932">
    <property type="entry name" value="GATase_2_dom"/>
</dbReference>
<dbReference type="Pfam" id="PF01380">
    <property type="entry name" value="SIS"/>
    <property type="match status" value="2"/>
</dbReference>
<dbReference type="InterPro" id="IPR035490">
    <property type="entry name" value="GlmS/FrlB_SIS"/>
</dbReference>
<comment type="function">
    <text evidence="10">Catalyzes the first step in hexosamine metabolism, converting fructose-6P into glucosamine-6P using glutamine as a nitrogen source.</text>
</comment>
<evidence type="ECO:0000313" key="13">
    <source>
        <dbReference type="EMBL" id="ERT64277.1"/>
    </source>
</evidence>
<keyword evidence="8" id="KW-0677">Repeat</keyword>
<dbReference type="InterPro" id="IPR035466">
    <property type="entry name" value="GlmS/AgaS_SIS"/>
</dbReference>
<evidence type="ECO:0000313" key="14">
    <source>
        <dbReference type="Proteomes" id="UP000017081"/>
    </source>
</evidence>
<evidence type="ECO:0000259" key="11">
    <source>
        <dbReference type="PROSITE" id="PS51278"/>
    </source>
</evidence>
<dbReference type="HOGENOM" id="CLU_012520_5_2_0"/>
<feature type="domain" description="SIS" evidence="12">
    <location>
        <begin position="455"/>
        <end position="596"/>
    </location>
</feature>
<dbReference type="PROSITE" id="PS51464">
    <property type="entry name" value="SIS"/>
    <property type="match status" value="2"/>
</dbReference>
<evidence type="ECO:0000256" key="7">
    <source>
        <dbReference type="ARBA" id="ARBA00022679"/>
    </source>
</evidence>
<dbReference type="Gene3D" id="3.60.20.10">
    <property type="entry name" value="Glutamine Phosphoribosylpyrophosphate, subunit 1, domain 1"/>
    <property type="match status" value="1"/>
</dbReference>
<dbReference type="GO" id="GO:0004360">
    <property type="term" value="F:glutamine-fructose-6-phosphate transaminase (isomerizing) activity"/>
    <property type="evidence" value="ECO:0007669"/>
    <property type="project" value="UniProtKB-UniRule"/>
</dbReference>
<sequence>MCGIVGYIGKGDAKSVVLQGLEKLEYRGYDSAGIAIIKDSKIIVEKKKGKLKNLETHLEGMDLDSHIGIGHTRWATHGEPSDRNSHPHFSEDMSIAVVHNGIIENYSILKNELIEKGYRFNSDTDTEVVAHLIHSLYKGNLFNAVTEAIKQLRGSYALGILHKDFPDEIICARKDSPLVIGVGENENIIASDVPALLKYTKNVYFLEDGDIARLTASSIEIFDKTLNSVRREIKVIEWDYEQATKAGFPHFMIKEIFEQPKSIEETLNRRVHNGIIDFSDVLSDDEINKFDMIHIVACGTAYHAGLQGQYALREISRINSLVEIASEYRYMNPFVNENTLAIFVSQSGETLDTLAALKEAKSRGAKTLAITNVVGSTISREAHNTIYTMAGPEIAVASTKAYTTQVTIFQLLAIYLAEKKGKLTKEKVEKLVSSLYSIPEKIKTTLDNTEIIKNVANFMKDKHNGFYIGRGVDFATALEGSLKMKEITYIHTEAFPAGELKHGSIALIEPGTPVVVIGMQSNLLEKTISNIKELKARGAHIITVARKSCEEAIDVSDEFIGVEDIEDVFSVLLAIIPLQLLSYFTSVDKGIDVDKPRNLAKSVTVE</sequence>
<feature type="active site" description="Nucleophile; for GATase activity" evidence="10">
    <location>
        <position position="2"/>
    </location>
</feature>
<dbReference type="RefSeq" id="WP_023052359.1">
    <property type="nucleotide sequence ID" value="NZ_CP173062.2"/>
</dbReference>
<keyword evidence="5 10" id="KW-0963">Cytoplasm</keyword>
<dbReference type="CDD" id="cd05008">
    <property type="entry name" value="SIS_GlmS_GlmD_1"/>
    <property type="match status" value="1"/>
</dbReference>
<reference evidence="13 14" key="1">
    <citation type="submission" date="2013-08" db="EMBL/GenBank/DDBJ databases">
        <authorList>
            <person name="Weinstock G."/>
            <person name="Sodergren E."/>
            <person name="Wylie T."/>
            <person name="Fulton L."/>
            <person name="Fulton R."/>
            <person name="Fronick C."/>
            <person name="O'Laughlin M."/>
            <person name="Godfrey J."/>
            <person name="Miner T."/>
            <person name="Herter B."/>
            <person name="Appelbaum E."/>
            <person name="Cordes M."/>
            <person name="Lek S."/>
            <person name="Wollam A."/>
            <person name="Pepin K.H."/>
            <person name="Palsikar V.B."/>
            <person name="Mitreva M."/>
            <person name="Wilson R.K."/>
        </authorList>
    </citation>
    <scope>NUCLEOTIDE SEQUENCE [LARGE SCALE GENOMIC DNA]</scope>
    <source>
        <strain evidence="13 14">ATCC BAA-474</strain>
    </source>
</reference>
<evidence type="ECO:0000256" key="5">
    <source>
        <dbReference type="ARBA" id="ARBA00022490"/>
    </source>
</evidence>
<dbReference type="eggNOG" id="COG0449">
    <property type="taxonomic scope" value="Bacteria"/>
</dbReference>
<comment type="subcellular location">
    <subcellularLocation>
        <location evidence="2 10">Cytoplasm</location>
    </subcellularLocation>
</comment>
<dbReference type="SUPFAM" id="SSF56235">
    <property type="entry name" value="N-terminal nucleophile aminohydrolases (Ntn hydrolases)"/>
    <property type="match status" value="1"/>
</dbReference>
<dbReference type="GO" id="GO:0006047">
    <property type="term" value="P:UDP-N-acetylglucosamine metabolic process"/>
    <property type="evidence" value="ECO:0007669"/>
    <property type="project" value="TreeGrafter"/>
</dbReference>
<dbReference type="EMBL" id="AXZF01000180">
    <property type="protein sequence ID" value="ERT64277.1"/>
    <property type="molecule type" value="Genomic_DNA"/>
</dbReference>
<dbReference type="CDD" id="cd00714">
    <property type="entry name" value="GFAT"/>
    <property type="match status" value="1"/>
</dbReference>
<dbReference type="PANTHER" id="PTHR10937">
    <property type="entry name" value="GLUCOSAMINE--FRUCTOSE-6-PHOSPHATE AMINOTRANSFERASE, ISOMERIZING"/>
    <property type="match status" value="1"/>
</dbReference>
<feature type="domain" description="Glutamine amidotransferase type-2" evidence="11">
    <location>
        <begin position="2"/>
        <end position="217"/>
    </location>
</feature>
<dbReference type="InterPro" id="IPR005855">
    <property type="entry name" value="GFAT"/>
</dbReference>
<dbReference type="Gene3D" id="3.40.50.10490">
    <property type="entry name" value="Glucose-6-phosphate isomerase like protein, domain 1"/>
    <property type="match status" value="2"/>
</dbReference>
<comment type="catalytic activity">
    <reaction evidence="1 10">
        <text>D-fructose 6-phosphate + L-glutamine = D-glucosamine 6-phosphate + L-glutamate</text>
        <dbReference type="Rhea" id="RHEA:13237"/>
        <dbReference type="ChEBI" id="CHEBI:29985"/>
        <dbReference type="ChEBI" id="CHEBI:58359"/>
        <dbReference type="ChEBI" id="CHEBI:58725"/>
        <dbReference type="ChEBI" id="CHEBI:61527"/>
        <dbReference type="EC" id="2.6.1.16"/>
    </reaction>
</comment>
<keyword evidence="7 10" id="KW-0808">Transferase</keyword>
<protein>
    <recommendedName>
        <fullName evidence="4 10">Glutamine--fructose-6-phosphate aminotransferase [isomerizing]</fullName>
        <ecNumber evidence="3 10">2.6.1.16</ecNumber>
    </recommendedName>
    <alternativeName>
        <fullName evidence="10">D-fructose-6-phosphate amidotransferase</fullName>
    </alternativeName>
    <alternativeName>
        <fullName evidence="10">GFAT</fullName>
    </alternativeName>
    <alternativeName>
        <fullName evidence="10">Glucosamine-6-phosphate synthase</fullName>
    </alternativeName>
    <alternativeName>
        <fullName evidence="10">Hexosephosphate aminotransferase</fullName>
    </alternativeName>
    <alternativeName>
        <fullName evidence="10">L-glutamine--D-fructose-6-phosphate amidotransferase</fullName>
    </alternativeName>
</protein>
<dbReference type="EC" id="2.6.1.16" evidence="3 10"/>
<dbReference type="HAMAP" id="MF_00164">
    <property type="entry name" value="GlmS"/>
    <property type="match status" value="1"/>
</dbReference>
<dbReference type="GO" id="GO:0005829">
    <property type="term" value="C:cytosol"/>
    <property type="evidence" value="ECO:0007669"/>
    <property type="project" value="TreeGrafter"/>
</dbReference>
<dbReference type="PROSITE" id="PS51278">
    <property type="entry name" value="GATASE_TYPE_2"/>
    <property type="match status" value="1"/>
</dbReference>
<keyword evidence="14" id="KW-1185">Reference proteome</keyword>
<dbReference type="InterPro" id="IPR029055">
    <property type="entry name" value="Ntn_hydrolases_N"/>
</dbReference>
<evidence type="ECO:0000256" key="3">
    <source>
        <dbReference type="ARBA" id="ARBA00012916"/>
    </source>
</evidence>
<keyword evidence="9" id="KW-0315">Glutamine amidotransferase</keyword>
<evidence type="ECO:0000256" key="9">
    <source>
        <dbReference type="ARBA" id="ARBA00022962"/>
    </source>
</evidence>
<evidence type="ECO:0000256" key="4">
    <source>
        <dbReference type="ARBA" id="ARBA00016090"/>
    </source>
</evidence>
<comment type="subunit">
    <text evidence="10">Homodimer.</text>
</comment>
<dbReference type="InterPro" id="IPR046348">
    <property type="entry name" value="SIS_dom_sf"/>
</dbReference>
<evidence type="ECO:0000256" key="8">
    <source>
        <dbReference type="ARBA" id="ARBA00022737"/>
    </source>
</evidence>
<dbReference type="PANTHER" id="PTHR10937:SF0">
    <property type="entry name" value="GLUTAMINE--FRUCTOSE-6-PHOSPHATE TRANSAMINASE (ISOMERIZING)"/>
    <property type="match status" value="1"/>
</dbReference>
<organism evidence="13 14">
    <name type="scientific">Cetobacterium somerae ATCC BAA-474</name>
    <dbReference type="NCBI Taxonomy" id="1319815"/>
    <lineage>
        <taxon>Bacteria</taxon>
        <taxon>Fusobacteriati</taxon>
        <taxon>Fusobacteriota</taxon>
        <taxon>Fusobacteriia</taxon>
        <taxon>Fusobacteriales</taxon>
        <taxon>Fusobacteriaceae</taxon>
        <taxon>Cetobacterium</taxon>
    </lineage>
</organism>
<comment type="caution">
    <text evidence="13">The sequence shown here is derived from an EMBL/GenBank/DDBJ whole genome shotgun (WGS) entry which is preliminary data.</text>
</comment>
<dbReference type="GO" id="GO:0006487">
    <property type="term" value="P:protein N-linked glycosylation"/>
    <property type="evidence" value="ECO:0007669"/>
    <property type="project" value="TreeGrafter"/>
</dbReference>
<evidence type="ECO:0000256" key="6">
    <source>
        <dbReference type="ARBA" id="ARBA00022576"/>
    </source>
</evidence>
<accession>U7UXV6</accession>
<dbReference type="InterPro" id="IPR047084">
    <property type="entry name" value="GFAT_N"/>
</dbReference>